<evidence type="ECO:0000313" key="17">
    <source>
        <dbReference type="Proteomes" id="UP000347681"/>
    </source>
</evidence>
<evidence type="ECO:0000313" key="19">
    <source>
        <dbReference type="Proteomes" id="UP000481616"/>
    </source>
</evidence>
<reference evidence="17 18" key="2">
    <citation type="journal article" date="2019" name="Nat. Med.">
        <title>A library of human gut bacterial isolates paired with longitudinal multiomics data enables mechanistic microbiome research.</title>
        <authorList>
            <person name="Poyet M."/>
            <person name="Groussin M."/>
            <person name="Gibbons S.M."/>
            <person name="Avila-Pacheco J."/>
            <person name="Jiang X."/>
            <person name="Kearney S.M."/>
            <person name="Perrotta A.R."/>
            <person name="Berdy B."/>
            <person name="Zhao S."/>
            <person name="Lieberman T.D."/>
            <person name="Swanson P.K."/>
            <person name="Smith M."/>
            <person name="Roesemann S."/>
            <person name="Alexander J.E."/>
            <person name="Rich S.A."/>
            <person name="Livny J."/>
            <person name="Vlamakis H."/>
            <person name="Clish C."/>
            <person name="Bullock K."/>
            <person name="Deik A."/>
            <person name="Scott J."/>
            <person name="Pierce K.A."/>
            <person name="Xavier R.J."/>
            <person name="Alm E.J."/>
        </authorList>
    </citation>
    <scope>NUCLEOTIDE SEQUENCE [LARGE SCALE GENOMIC DNA]</scope>
    <source>
        <strain evidence="5 19">BIOML-A1</strain>
        <strain evidence="3 20">BIOML-A25</strain>
        <strain evidence="6 18">BIOML-A4</strain>
        <strain evidence="4 17">BIOML-A5</strain>
    </source>
</reference>
<dbReference type="EMBL" id="JAHOAX010000001">
    <property type="protein sequence ID" value="MBV3121718.1"/>
    <property type="molecule type" value="Genomic_DNA"/>
</dbReference>
<keyword evidence="1" id="KW-1133">Transmembrane helix</keyword>
<evidence type="ECO:0000313" key="9">
    <source>
        <dbReference type="EMBL" id="QJR77677.1"/>
    </source>
</evidence>
<name>A0A076JB55_9BACT</name>
<evidence type="ECO:0000313" key="6">
    <source>
        <dbReference type="EMBL" id="KAA5407288.1"/>
    </source>
</evidence>
<dbReference type="EMBL" id="VVZA01000002">
    <property type="protein sequence ID" value="KAA5407288.1"/>
    <property type="molecule type" value="Genomic_DNA"/>
</dbReference>
<dbReference type="Proteomes" id="UP000500949">
    <property type="component" value="Chromosome"/>
</dbReference>
<evidence type="ECO:0000256" key="1">
    <source>
        <dbReference type="SAM" id="Phobius"/>
    </source>
</evidence>
<feature type="transmembrane region" description="Helical" evidence="1">
    <location>
        <begin position="37"/>
        <end position="61"/>
    </location>
</feature>
<dbReference type="Proteomes" id="UP000294834">
    <property type="component" value="Unassembled WGS sequence"/>
</dbReference>
<dbReference type="KEGG" id="bdo:EL88_15240"/>
<dbReference type="Proteomes" id="UP001055104">
    <property type="component" value="Unassembled WGS sequence"/>
</dbReference>
<reference evidence="7" key="5">
    <citation type="submission" date="2021-06" db="EMBL/GenBank/DDBJ databases">
        <title>Collection of gut derived symbiotic bacterial strains cultured from healthy donors.</title>
        <authorList>
            <person name="Lin H."/>
            <person name="Littmann E."/>
            <person name="Pamer E.G."/>
        </authorList>
    </citation>
    <scope>NUCLEOTIDE SEQUENCE</scope>
    <source>
        <strain evidence="7">MSK.5.10</strain>
    </source>
</reference>
<reference evidence="8" key="8">
    <citation type="submission" date="2023-10" db="EMBL/GenBank/DDBJ databases">
        <title>Genome of Potential pathogenic bacteria in Crohn's disease.</title>
        <authorList>
            <person name="Rodriguez-Palacios A."/>
        </authorList>
    </citation>
    <scope>NUCLEOTIDE SEQUENCE</scope>
    <source>
        <strain evidence="8">CavFT-hAR62</strain>
    </source>
</reference>
<evidence type="ECO:0000313" key="21">
    <source>
        <dbReference type="Proteomes" id="UP000500949"/>
    </source>
</evidence>
<dbReference type="EMBL" id="VVZV01000012">
    <property type="protein sequence ID" value="KAA5318896.1"/>
    <property type="molecule type" value="Genomic_DNA"/>
</dbReference>
<dbReference type="KEGG" id="bdh:GV66_21655"/>
<protein>
    <submittedName>
        <fullName evidence="2">Membrane protein</fullName>
    </submittedName>
    <submittedName>
        <fullName evidence="10">Phage holin family protein</fullName>
    </submittedName>
</protein>
<evidence type="ECO:0000313" key="3">
    <source>
        <dbReference type="EMBL" id="KAA5318896.1"/>
    </source>
</evidence>
<dbReference type="Proteomes" id="UP000347681">
    <property type="component" value="Unassembled WGS sequence"/>
</dbReference>
<organism evidence="10 14">
    <name type="scientific">Phocaeicola dorei</name>
    <dbReference type="NCBI Taxonomy" id="357276"/>
    <lineage>
        <taxon>Bacteria</taxon>
        <taxon>Pseudomonadati</taxon>
        <taxon>Bacteroidota</taxon>
        <taxon>Bacteroidia</taxon>
        <taxon>Bacteroidales</taxon>
        <taxon>Bacteroidaceae</taxon>
        <taxon>Phocaeicola</taxon>
    </lineage>
</organism>
<dbReference type="Proteomes" id="UP000777173">
    <property type="component" value="Unassembled WGS sequence"/>
</dbReference>
<gene>
    <name evidence="2" type="ORF">CE91St7_44780</name>
    <name evidence="10" type="ORF">DWW04_01795</name>
    <name evidence="11" type="ORF">E1I98_20810</name>
    <name evidence="12" type="ORF">E1J06_15305</name>
    <name evidence="6" type="ORF">F2Y51_03350</name>
    <name evidence="5" type="ORF">F2Y58_07090</name>
    <name evidence="4" type="ORF">F2Y61_01765</name>
    <name evidence="3" type="ORF">F2Z07_12045</name>
    <name evidence="9" type="ORF">GKD17_15525</name>
    <name evidence="7" type="ORF">KSU80_00725</name>
    <name evidence="13" type="ORF">QNN11_18360</name>
    <name evidence="8" type="ORF">RVH45_21735</name>
</gene>
<dbReference type="RefSeq" id="WP_007832180.1">
    <property type="nucleotide sequence ID" value="NZ_BAABYF010000001.1"/>
</dbReference>
<dbReference type="Proteomes" id="UP000294527">
    <property type="component" value="Unassembled WGS sequence"/>
</dbReference>
<proteinExistence type="predicted"/>
<dbReference type="AlphaFoldDB" id="A0A076JB55"/>
<evidence type="ECO:0000313" key="4">
    <source>
        <dbReference type="EMBL" id="KAA5386577.1"/>
    </source>
</evidence>
<evidence type="ECO:0000313" key="10">
    <source>
        <dbReference type="EMBL" id="RGV81445.1"/>
    </source>
</evidence>
<dbReference type="EMBL" id="BQOB01000001">
    <property type="protein sequence ID" value="GKH83594.1"/>
    <property type="molecule type" value="Genomic_DNA"/>
</dbReference>
<keyword evidence="1" id="KW-0472">Membrane</keyword>
<keyword evidence="1" id="KW-0812">Transmembrane</keyword>
<dbReference type="Proteomes" id="UP000441162">
    <property type="component" value="Unassembled WGS sequence"/>
</dbReference>
<evidence type="ECO:0000313" key="11">
    <source>
        <dbReference type="EMBL" id="TDA73769.1"/>
    </source>
</evidence>
<reference evidence="9 21" key="4">
    <citation type="submission" date="2019-11" db="EMBL/GenBank/DDBJ databases">
        <title>Complete genome sequence of Bacteroides dorei DSM 17855.</title>
        <authorList>
            <person name="Russell J.T."/>
        </authorList>
    </citation>
    <scope>NUCLEOTIDE SEQUENCE [LARGE SCALE GENOMIC DNA]</scope>
    <source>
        <strain evidence="9 21">DSM 17855</strain>
    </source>
</reference>
<dbReference type="Proteomes" id="UP001177934">
    <property type="component" value="Chromosome"/>
</dbReference>
<evidence type="ECO:0000313" key="18">
    <source>
        <dbReference type="Proteomes" id="UP000441162"/>
    </source>
</evidence>
<dbReference type="Proteomes" id="UP000481700">
    <property type="component" value="Unassembled WGS sequence"/>
</dbReference>
<reference evidence="15 16" key="3">
    <citation type="journal article" date="2019" name="Nat. Microbiol.">
        <title>Genomic variation and strain-specific functional adaptation in the human gut microbiome during early life.</title>
        <authorList>
            <person name="Vatanen T."/>
            <person name="Plichta D.R."/>
            <person name="Somani J."/>
            <person name="Munch P.C."/>
            <person name="Arthur T.D."/>
            <person name="Hall A.B."/>
            <person name="Rudolf S."/>
            <person name="Oakeley E.J."/>
            <person name="Ke X."/>
            <person name="Young R.A."/>
            <person name="Haiser H.J."/>
            <person name="Kolde R."/>
            <person name="Yassour M."/>
            <person name="Luopajarvi K."/>
            <person name="Siljander H."/>
            <person name="Virtanen S.M."/>
            <person name="Ilonen J."/>
            <person name="Uibo R."/>
            <person name="Tillmann V."/>
            <person name="Mokurov S."/>
            <person name="Dorshakova N."/>
            <person name="Porter J.A."/>
            <person name="McHardy A.C."/>
            <person name="Lahdesmaki H."/>
            <person name="Vlamakis H."/>
            <person name="Huttenhower C."/>
            <person name="Knip M."/>
            <person name="Xavier R.J."/>
        </authorList>
    </citation>
    <scope>NUCLEOTIDE SEQUENCE [LARGE SCALE GENOMIC DNA]</scope>
    <source>
        <strain evidence="11 15">RJX1047</strain>
        <strain evidence="12 16">RJX1052</strain>
    </source>
</reference>
<evidence type="ECO:0000313" key="14">
    <source>
        <dbReference type="Proteomes" id="UP000283678"/>
    </source>
</evidence>
<dbReference type="eggNOG" id="ENOG5033623">
    <property type="taxonomic scope" value="Bacteria"/>
</dbReference>
<evidence type="ECO:0000313" key="15">
    <source>
        <dbReference type="Proteomes" id="UP000294527"/>
    </source>
</evidence>
<evidence type="ECO:0000313" key="20">
    <source>
        <dbReference type="Proteomes" id="UP000481700"/>
    </source>
</evidence>
<reference evidence="10 14" key="1">
    <citation type="submission" date="2018-08" db="EMBL/GenBank/DDBJ databases">
        <title>A genome reference for cultivated species of the human gut microbiota.</title>
        <authorList>
            <person name="Zou Y."/>
            <person name="Xue W."/>
            <person name="Luo G."/>
        </authorList>
    </citation>
    <scope>NUCLEOTIDE SEQUENCE [LARGE SCALE GENOMIC DNA]</scope>
    <source>
        <strain evidence="10 14">AF14-1AC</strain>
    </source>
</reference>
<dbReference type="GeneID" id="93448087"/>
<feature type="transmembrane region" description="Helical" evidence="1">
    <location>
        <begin position="73"/>
        <end position="97"/>
    </location>
</feature>
<reference evidence="2" key="6">
    <citation type="submission" date="2022-01" db="EMBL/GenBank/DDBJ databases">
        <title>Novel bile acid biosynthetic pathways are enriched in the microbiome of centenarians.</title>
        <authorList>
            <person name="Sato Y."/>
            <person name="Atarashi K."/>
            <person name="Plichta R.D."/>
            <person name="Arai Y."/>
            <person name="Sasajima S."/>
            <person name="Kearney M.S."/>
            <person name="Suda W."/>
            <person name="Takeshita K."/>
            <person name="Sasaki T."/>
            <person name="Okamoto S."/>
            <person name="Skelly N.A."/>
            <person name="Okamura Y."/>
            <person name="Vlamakis H."/>
            <person name="Li Y."/>
            <person name="Tanoue T."/>
            <person name="Takei H."/>
            <person name="Nittono H."/>
            <person name="Narushima S."/>
            <person name="Irie J."/>
            <person name="Itoh H."/>
            <person name="Moriya K."/>
            <person name="Sugiura Y."/>
            <person name="Suematsu M."/>
            <person name="Moritoki N."/>
            <person name="Shibata S."/>
            <person name="Littman R.D."/>
            <person name="Fischbach A.M."/>
            <person name="Uwamino Y."/>
            <person name="Inoue T."/>
            <person name="Honda A."/>
            <person name="Hattori M."/>
            <person name="Murai T."/>
            <person name="Xavier J.R."/>
            <person name="Hirose N."/>
            <person name="Honda K."/>
        </authorList>
    </citation>
    <scope>NUCLEOTIDE SEQUENCE</scope>
    <source>
        <strain evidence="2">CE91-St7</strain>
    </source>
</reference>
<evidence type="ECO:0000313" key="13">
    <source>
        <dbReference type="EMBL" id="WHX09292.1"/>
    </source>
</evidence>
<reference evidence="13" key="7">
    <citation type="journal article" date="2023" name="Nat. Commun.">
        <title>Identification of a novel Human Milk Oligosaccharides utilization cluster in the infant gut commensal Bacteroides dorei.</title>
        <authorList>
            <person name="Kijner S."/>
            <person name="Ennis D."/>
            <person name="Shmorak S."/>
            <person name="Florentin A."/>
            <person name="Yassour M."/>
        </authorList>
    </citation>
    <scope>NUCLEOTIDE SEQUENCE</scope>
    <source>
        <strain evidence="13">2</strain>
    </source>
</reference>
<dbReference type="EMBL" id="SLTU01000002">
    <property type="protein sequence ID" value="TDA73769.1"/>
    <property type="molecule type" value="Genomic_DNA"/>
</dbReference>
<dbReference type="EMBL" id="CP046176">
    <property type="protein sequence ID" value="QJR77677.1"/>
    <property type="molecule type" value="Genomic_DNA"/>
</dbReference>
<dbReference type="EMBL" id="JAWDEV010000012">
    <property type="protein sequence ID" value="MDU0272451.1"/>
    <property type="molecule type" value="Genomic_DNA"/>
</dbReference>
<dbReference type="EMBL" id="VVZB01000001">
    <property type="protein sequence ID" value="KAA5386577.1"/>
    <property type="molecule type" value="Genomic_DNA"/>
</dbReference>
<dbReference type="Proteomes" id="UP000283678">
    <property type="component" value="Unassembled WGS sequence"/>
</dbReference>
<dbReference type="EMBL" id="VVYY01000005">
    <property type="protein sequence ID" value="KAA5399368.1"/>
    <property type="molecule type" value="Genomic_DNA"/>
</dbReference>
<evidence type="ECO:0000313" key="2">
    <source>
        <dbReference type="EMBL" id="GKH83594.1"/>
    </source>
</evidence>
<dbReference type="EMBL" id="SLTX01000001">
    <property type="protein sequence ID" value="TDB08636.1"/>
    <property type="molecule type" value="Genomic_DNA"/>
</dbReference>
<dbReference type="Proteomes" id="UP000481616">
    <property type="component" value="Unassembled WGS sequence"/>
</dbReference>
<accession>A0A076JB55</accession>
<evidence type="ECO:0000313" key="12">
    <source>
        <dbReference type="EMBL" id="TDB08636.1"/>
    </source>
</evidence>
<dbReference type="EMBL" id="QRZL01000001">
    <property type="protein sequence ID" value="RGV81445.1"/>
    <property type="molecule type" value="Genomic_DNA"/>
</dbReference>
<dbReference type="EMBL" id="CP126056">
    <property type="protein sequence ID" value="WHX09292.1"/>
    <property type="molecule type" value="Genomic_DNA"/>
</dbReference>
<dbReference type="Proteomes" id="UP001181086">
    <property type="component" value="Unassembled WGS sequence"/>
</dbReference>
<evidence type="ECO:0000313" key="7">
    <source>
        <dbReference type="EMBL" id="MBV3121718.1"/>
    </source>
</evidence>
<evidence type="ECO:0000313" key="5">
    <source>
        <dbReference type="EMBL" id="KAA5399368.1"/>
    </source>
</evidence>
<evidence type="ECO:0000313" key="8">
    <source>
        <dbReference type="EMBL" id="MDU0272451.1"/>
    </source>
</evidence>
<evidence type="ECO:0000313" key="16">
    <source>
        <dbReference type="Proteomes" id="UP000294834"/>
    </source>
</evidence>
<sequence>MFANDKNIDNLQQLLAELKKYAELQKDYVKLHLVEKLTILISTLILVFILLILGIIALFYLSFTLAYVLEPHVGGLMASYGIITGCIILLILLIVLFRKRLIVQPMVNFLANLLLNDN</sequence>
<dbReference type="Pfam" id="PF07332">
    <property type="entry name" value="Phage_holin_3_6"/>
    <property type="match status" value="1"/>
</dbReference>
<dbReference type="InterPro" id="IPR009937">
    <property type="entry name" value="Phage_holin_3_6"/>
</dbReference>